<proteinExistence type="predicted"/>
<evidence type="ECO:0000313" key="1">
    <source>
        <dbReference type="EMBL" id="KAH9377690.1"/>
    </source>
</evidence>
<dbReference type="EMBL" id="JABSTR010000008">
    <property type="protein sequence ID" value="KAH9377690.1"/>
    <property type="molecule type" value="Genomic_DNA"/>
</dbReference>
<evidence type="ECO:0000313" key="2">
    <source>
        <dbReference type="Proteomes" id="UP000821853"/>
    </source>
</evidence>
<accession>A0A9J6GQQ7</accession>
<sequence length="125" mass="13800">MYTLQEPRRFISGGNPGRIHSCITDVYNPPGLASSGYNYYSKTHVTEYRYAQPRAQSTHDDHLEAVRANALHTTSVVARHASSLPPMQIILLPNLCADDSLGHRSDTNLIGGRSHRVRSVLGMDA</sequence>
<comment type="caution">
    <text evidence="1">The sequence shown here is derived from an EMBL/GenBank/DDBJ whole genome shotgun (WGS) entry which is preliminary data.</text>
</comment>
<dbReference type="VEuPathDB" id="VectorBase:HLOH_052157"/>
<reference evidence="1 2" key="1">
    <citation type="journal article" date="2020" name="Cell">
        <title>Large-Scale Comparative Analyses of Tick Genomes Elucidate Their Genetic Diversity and Vector Capacities.</title>
        <authorList>
            <consortium name="Tick Genome and Microbiome Consortium (TIGMIC)"/>
            <person name="Jia N."/>
            <person name="Wang J."/>
            <person name="Shi W."/>
            <person name="Du L."/>
            <person name="Sun Y."/>
            <person name="Zhan W."/>
            <person name="Jiang J.F."/>
            <person name="Wang Q."/>
            <person name="Zhang B."/>
            <person name="Ji P."/>
            <person name="Bell-Sakyi L."/>
            <person name="Cui X.M."/>
            <person name="Yuan T.T."/>
            <person name="Jiang B.G."/>
            <person name="Yang W.F."/>
            <person name="Lam T.T."/>
            <person name="Chang Q.C."/>
            <person name="Ding S.J."/>
            <person name="Wang X.J."/>
            <person name="Zhu J.G."/>
            <person name="Ruan X.D."/>
            <person name="Zhao L."/>
            <person name="Wei J.T."/>
            <person name="Ye R.Z."/>
            <person name="Que T.C."/>
            <person name="Du C.H."/>
            <person name="Zhou Y.H."/>
            <person name="Cheng J.X."/>
            <person name="Dai P.F."/>
            <person name="Guo W.B."/>
            <person name="Han X.H."/>
            <person name="Huang E.J."/>
            <person name="Li L.F."/>
            <person name="Wei W."/>
            <person name="Gao Y.C."/>
            <person name="Liu J.Z."/>
            <person name="Shao H.Z."/>
            <person name="Wang X."/>
            <person name="Wang C.C."/>
            <person name="Yang T.C."/>
            <person name="Huo Q.B."/>
            <person name="Li W."/>
            <person name="Chen H.Y."/>
            <person name="Chen S.E."/>
            <person name="Zhou L.G."/>
            <person name="Ni X.B."/>
            <person name="Tian J.H."/>
            <person name="Sheng Y."/>
            <person name="Liu T."/>
            <person name="Pan Y.S."/>
            <person name="Xia L.Y."/>
            <person name="Li J."/>
            <person name="Zhao F."/>
            <person name="Cao W.C."/>
        </authorList>
    </citation>
    <scope>NUCLEOTIDE SEQUENCE [LARGE SCALE GENOMIC DNA]</scope>
    <source>
        <strain evidence="1">HaeL-2018</strain>
    </source>
</reference>
<name>A0A9J6GQQ7_HAELO</name>
<dbReference type="Proteomes" id="UP000821853">
    <property type="component" value="Unassembled WGS sequence"/>
</dbReference>
<gene>
    <name evidence="1" type="ORF">HPB48_000534</name>
</gene>
<protein>
    <submittedName>
        <fullName evidence="1">Uncharacterized protein</fullName>
    </submittedName>
</protein>
<dbReference type="AlphaFoldDB" id="A0A9J6GQQ7"/>
<keyword evidence="2" id="KW-1185">Reference proteome</keyword>
<organism evidence="1 2">
    <name type="scientific">Haemaphysalis longicornis</name>
    <name type="common">Bush tick</name>
    <dbReference type="NCBI Taxonomy" id="44386"/>
    <lineage>
        <taxon>Eukaryota</taxon>
        <taxon>Metazoa</taxon>
        <taxon>Ecdysozoa</taxon>
        <taxon>Arthropoda</taxon>
        <taxon>Chelicerata</taxon>
        <taxon>Arachnida</taxon>
        <taxon>Acari</taxon>
        <taxon>Parasitiformes</taxon>
        <taxon>Ixodida</taxon>
        <taxon>Ixodoidea</taxon>
        <taxon>Ixodidae</taxon>
        <taxon>Haemaphysalinae</taxon>
        <taxon>Haemaphysalis</taxon>
    </lineage>
</organism>